<keyword evidence="1" id="KW-1133">Transmembrane helix</keyword>
<feature type="transmembrane region" description="Helical" evidence="1">
    <location>
        <begin position="45"/>
        <end position="64"/>
    </location>
</feature>
<protein>
    <submittedName>
        <fullName evidence="2">DUF4345 family protein</fullName>
    </submittedName>
</protein>
<dbReference type="InterPro" id="IPR025597">
    <property type="entry name" value="DUF4345"/>
</dbReference>
<dbReference type="EMBL" id="CP076132">
    <property type="protein sequence ID" value="QWG03443.1"/>
    <property type="molecule type" value="Genomic_DNA"/>
</dbReference>
<feature type="transmembrane region" description="Helical" evidence="1">
    <location>
        <begin position="76"/>
        <end position="96"/>
    </location>
</feature>
<gene>
    <name evidence="2" type="ORF">KMW28_07615</name>
</gene>
<organism evidence="2 3">
    <name type="scientific">Flammeovirga yaeyamensis</name>
    <dbReference type="NCBI Taxonomy" id="367791"/>
    <lineage>
        <taxon>Bacteria</taxon>
        <taxon>Pseudomonadati</taxon>
        <taxon>Bacteroidota</taxon>
        <taxon>Cytophagia</taxon>
        <taxon>Cytophagales</taxon>
        <taxon>Flammeovirgaceae</taxon>
        <taxon>Flammeovirga</taxon>
    </lineage>
</organism>
<evidence type="ECO:0000313" key="2">
    <source>
        <dbReference type="EMBL" id="QWG03443.1"/>
    </source>
</evidence>
<feature type="transmembrane region" description="Helical" evidence="1">
    <location>
        <begin position="7"/>
        <end position="25"/>
    </location>
</feature>
<feature type="transmembrane region" description="Helical" evidence="1">
    <location>
        <begin position="102"/>
        <end position="122"/>
    </location>
</feature>
<reference evidence="2 3" key="1">
    <citation type="submission" date="2021-05" db="EMBL/GenBank/DDBJ databases">
        <title>Comparative genomic studies on the polysaccharide-degrading batcterial strains of the Flammeovirga genus.</title>
        <authorList>
            <person name="Zewei F."/>
            <person name="Zheng Z."/>
            <person name="Yu L."/>
            <person name="Ruyue G."/>
            <person name="Yanhong M."/>
            <person name="Yuanyuan C."/>
            <person name="Jingyan G."/>
            <person name="Wenjun H."/>
        </authorList>
    </citation>
    <scope>NUCLEOTIDE SEQUENCE [LARGE SCALE GENOMIC DNA]</scope>
    <source>
        <strain evidence="2 3">NBRC:100898</strain>
    </source>
</reference>
<sequence>MNIKKIYLLFFATTLSVIALMYGLFPDWLISNFLILPENVSTDAAHILRAVTGLYLALVGWVYYSAMSNRFINETIFITGLFCAGLGVGRLFSIIIDGIPSPLLVIYVLMEIAIVPLVYFLLKDTKKTVLQSA</sequence>
<accession>A0AAX1NCQ3</accession>
<keyword evidence="3" id="KW-1185">Reference proteome</keyword>
<keyword evidence="1" id="KW-0472">Membrane</keyword>
<dbReference type="RefSeq" id="WP_169663930.1">
    <property type="nucleotide sequence ID" value="NZ_CP076132.1"/>
</dbReference>
<evidence type="ECO:0000256" key="1">
    <source>
        <dbReference type="SAM" id="Phobius"/>
    </source>
</evidence>
<dbReference type="Proteomes" id="UP000678679">
    <property type="component" value="Chromosome 1"/>
</dbReference>
<dbReference type="Pfam" id="PF14248">
    <property type="entry name" value="DUF4345"/>
    <property type="match status" value="1"/>
</dbReference>
<name>A0AAX1NCQ3_9BACT</name>
<keyword evidence="1" id="KW-0812">Transmembrane</keyword>
<proteinExistence type="predicted"/>
<evidence type="ECO:0000313" key="3">
    <source>
        <dbReference type="Proteomes" id="UP000678679"/>
    </source>
</evidence>
<dbReference type="AlphaFoldDB" id="A0AAX1NCQ3"/>
<dbReference type="KEGG" id="fya:KMW28_07615"/>